<dbReference type="Pfam" id="PF08281">
    <property type="entry name" value="Sigma70_r4_2"/>
    <property type="match status" value="1"/>
</dbReference>
<evidence type="ECO:0000313" key="8">
    <source>
        <dbReference type="EMBL" id="THG31159.1"/>
    </source>
</evidence>
<feature type="domain" description="Response regulatory" evidence="7">
    <location>
        <begin position="14"/>
        <end position="129"/>
    </location>
</feature>
<dbReference type="InterPro" id="IPR016032">
    <property type="entry name" value="Sig_transdc_resp-reg_C-effctor"/>
</dbReference>
<organism evidence="8 9">
    <name type="scientific">Orlajensenia flava</name>
    <dbReference type="NCBI Taxonomy" id="2565934"/>
    <lineage>
        <taxon>Bacteria</taxon>
        <taxon>Bacillati</taxon>
        <taxon>Actinomycetota</taxon>
        <taxon>Actinomycetes</taxon>
        <taxon>Micrococcales</taxon>
        <taxon>Microbacteriaceae</taxon>
        <taxon>Orlajensenia</taxon>
    </lineage>
</organism>
<dbReference type="Gene3D" id="3.40.50.2300">
    <property type="match status" value="1"/>
</dbReference>
<evidence type="ECO:0000256" key="3">
    <source>
        <dbReference type="ARBA" id="ARBA00023082"/>
    </source>
</evidence>
<keyword evidence="3" id="KW-0731">Sigma factor</keyword>
<dbReference type="SMART" id="SM00421">
    <property type="entry name" value="HTH_LUXR"/>
    <property type="match status" value="1"/>
</dbReference>
<evidence type="ECO:0000259" key="7">
    <source>
        <dbReference type="PROSITE" id="PS50110"/>
    </source>
</evidence>
<reference evidence="8 9" key="1">
    <citation type="submission" date="2019-04" db="EMBL/GenBank/DDBJ databases">
        <authorList>
            <person name="Jiang L."/>
        </authorList>
    </citation>
    <scope>NUCLEOTIDE SEQUENCE [LARGE SCALE GENOMIC DNA]</scope>
    <source>
        <strain evidence="8 9">YIM 131861</strain>
    </source>
</reference>
<dbReference type="InterPro" id="IPR013249">
    <property type="entry name" value="RNA_pol_sigma70_r4_t2"/>
</dbReference>
<dbReference type="InterPro" id="IPR011006">
    <property type="entry name" value="CheY-like_superfamily"/>
</dbReference>
<dbReference type="Proteomes" id="UP000307380">
    <property type="component" value="Unassembled WGS sequence"/>
</dbReference>
<dbReference type="Gene3D" id="1.10.10.10">
    <property type="entry name" value="Winged helix-like DNA-binding domain superfamily/Winged helix DNA-binding domain"/>
    <property type="match status" value="1"/>
</dbReference>
<dbReference type="InterPro" id="IPR001789">
    <property type="entry name" value="Sig_transdc_resp-reg_receiver"/>
</dbReference>
<dbReference type="SUPFAM" id="SSF52172">
    <property type="entry name" value="CheY-like"/>
    <property type="match status" value="1"/>
</dbReference>
<comment type="similarity">
    <text evidence="1">Belongs to the sigma-70 factor family. ECF subfamily.</text>
</comment>
<evidence type="ECO:0000256" key="5">
    <source>
        <dbReference type="ARBA" id="ARBA00023163"/>
    </source>
</evidence>
<dbReference type="GO" id="GO:0000160">
    <property type="term" value="P:phosphorelay signal transduction system"/>
    <property type="evidence" value="ECO:0007669"/>
    <property type="project" value="InterPro"/>
</dbReference>
<dbReference type="InterPro" id="IPR036388">
    <property type="entry name" value="WH-like_DNA-bd_sf"/>
</dbReference>
<keyword evidence="5" id="KW-0804">Transcription</keyword>
<dbReference type="OrthoDB" id="4928917at2"/>
<dbReference type="PANTHER" id="PTHR43214">
    <property type="entry name" value="TWO-COMPONENT RESPONSE REGULATOR"/>
    <property type="match status" value="1"/>
</dbReference>
<sequence>MSGREAVWGTHPVRVGLLDDHELLLDSMSSWIRENAPDFRLSLTAPRWVDFVRSEAFPVDLVIMDFQLVEPVSIEARIRTCRAAGCKVVVISALDTDDARERATVAGAIAFVGKSVPMKSMIGTVRAALRMPEPNGDSVQLAPGSGRVSPVNGPHLSLGETQALRLYVSGLSTAEVAARMHVKYETAKTYLRRVREKYQKAGRPASRKVDLIRRAAEDGHLE</sequence>
<evidence type="ECO:0000256" key="2">
    <source>
        <dbReference type="ARBA" id="ARBA00023015"/>
    </source>
</evidence>
<name>A0A4S4FLD5_9MICO</name>
<dbReference type="InterPro" id="IPR039420">
    <property type="entry name" value="WalR-like"/>
</dbReference>
<comment type="caution">
    <text evidence="8">The sequence shown here is derived from an EMBL/GenBank/DDBJ whole genome shotgun (WGS) entry which is preliminary data.</text>
</comment>
<dbReference type="GO" id="GO:0003677">
    <property type="term" value="F:DNA binding"/>
    <property type="evidence" value="ECO:0007669"/>
    <property type="project" value="UniProtKB-KW"/>
</dbReference>
<keyword evidence="6" id="KW-0597">Phosphoprotein</keyword>
<evidence type="ECO:0000256" key="4">
    <source>
        <dbReference type="ARBA" id="ARBA00023125"/>
    </source>
</evidence>
<evidence type="ECO:0000256" key="6">
    <source>
        <dbReference type="PROSITE-ProRule" id="PRU00169"/>
    </source>
</evidence>
<protein>
    <submittedName>
        <fullName evidence="8">Response regulator transcription factor</fullName>
    </submittedName>
</protein>
<dbReference type="RefSeq" id="WP_136425166.1">
    <property type="nucleotide sequence ID" value="NZ_SSSN01000012.1"/>
</dbReference>
<dbReference type="SUPFAM" id="SSF46894">
    <property type="entry name" value="C-terminal effector domain of the bipartite response regulators"/>
    <property type="match status" value="1"/>
</dbReference>
<evidence type="ECO:0000256" key="1">
    <source>
        <dbReference type="ARBA" id="ARBA00010641"/>
    </source>
</evidence>
<accession>A0A4S4FLD5</accession>
<dbReference type="GO" id="GO:0016987">
    <property type="term" value="F:sigma factor activity"/>
    <property type="evidence" value="ECO:0007669"/>
    <property type="project" value="UniProtKB-KW"/>
</dbReference>
<dbReference type="AlphaFoldDB" id="A0A4S4FLD5"/>
<keyword evidence="2" id="KW-0805">Transcription regulation</keyword>
<dbReference type="EMBL" id="SSSN01000012">
    <property type="protein sequence ID" value="THG31159.1"/>
    <property type="molecule type" value="Genomic_DNA"/>
</dbReference>
<dbReference type="PROSITE" id="PS50110">
    <property type="entry name" value="RESPONSE_REGULATORY"/>
    <property type="match status" value="1"/>
</dbReference>
<dbReference type="GO" id="GO:0006352">
    <property type="term" value="P:DNA-templated transcription initiation"/>
    <property type="evidence" value="ECO:0007669"/>
    <property type="project" value="InterPro"/>
</dbReference>
<dbReference type="PRINTS" id="PR00038">
    <property type="entry name" value="HTHLUXR"/>
</dbReference>
<dbReference type="InterPro" id="IPR000792">
    <property type="entry name" value="Tscrpt_reg_LuxR_C"/>
</dbReference>
<keyword evidence="4" id="KW-0238">DNA-binding</keyword>
<keyword evidence="9" id="KW-1185">Reference proteome</keyword>
<gene>
    <name evidence="8" type="ORF">E6C70_13955</name>
</gene>
<evidence type="ECO:0000313" key="9">
    <source>
        <dbReference type="Proteomes" id="UP000307380"/>
    </source>
</evidence>
<proteinExistence type="inferred from homology"/>
<feature type="modified residue" description="4-aspartylphosphate" evidence="6">
    <location>
        <position position="65"/>
    </location>
</feature>